<dbReference type="EMBL" id="OU896717">
    <property type="protein sequence ID" value="CAG9815220.1"/>
    <property type="molecule type" value="Genomic_DNA"/>
</dbReference>
<dbReference type="GO" id="GO:0000398">
    <property type="term" value="P:mRNA splicing, via spliceosome"/>
    <property type="evidence" value="ECO:0007669"/>
    <property type="project" value="InterPro"/>
</dbReference>
<dbReference type="Gene3D" id="3.10.20.90">
    <property type="entry name" value="Phosphatidylinositol 3-kinase Catalytic Subunit, Chain A, domain 1"/>
    <property type="match status" value="1"/>
</dbReference>
<dbReference type="Proteomes" id="UP001153737">
    <property type="component" value="Chromosome 11"/>
</dbReference>
<evidence type="ECO:0000313" key="3">
    <source>
        <dbReference type="Proteomes" id="UP001153737"/>
    </source>
</evidence>
<organism evidence="2 3">
    <name type="scientific">Phaedon cochleariae</name>
    <name type="common">Mustard beetle</name>
    <dbReference type="NCBI Taxonomy" id="80249"/>
    <lineage>
        <taxon>Eukaryota</taxon>
        <taxon>Metazoa</taxon>
        <taxon>Ecdysozoa</taxon>
        <taxon>Arthropoda</taxon>
        <taxon>Hexapoda</taxon>
        <taxon>Insecta</taxon>
        <taxon>Pterygota</taxon>
        <taxon>Neoptera</taxon>
        <taxon>Endopterygota</taxon>
        <taxon>Coleoptera</taxon>
        <taxon>Polyphaga</taxon>
        <taxon>Cucujiformia</taxon>
        <taxon>Chrysomeloidea</taxon>
        <taxon>Chrysomelidae</taxon>
        <taxon>Chrysomelinae</taxon>
        <taxon>Chrysomelini</taxon>
        <taxon>Phaedon</taxon>
    </lineage>
</organism>
<dbReference type="InterPro" id="IPR040610">
    <property type="entry name" value="SNRNP25_ubiquitin"/>
</dbReference>
<dbReference type="InterPro" id="IPR029071">
    <property type="entry name" value="Ubiquitin-like_domsf"/>
</dbReference>
<dbReference type="PANTHER" id="PTHR14942:SF0">
    <property type="entry name" value="U11_U12 SMALL NUCLEAR RIBONUCLEOPROTEIN 25 KDA PROTEIN"/>
    <property type="match status" value="1"/>
</dbReference>
<dbReference type="PANTHER" id="PTHR14942">
    <property type="entry name" value="U11/U12 SMALL NUCLEAR RIBONUCLEOPROTEIN 25 KDA PROTEIN"/>
    <property type="match status" value="1"/>
</dbReference>
<accession>A0A9N9SA03</accession>
<dbReference type="SUPFAM" id="SSF54236">
    <property type="entry name" value="Ubiquitin-like"/>
    <property type="match status" value="1"/>
</dbReference>
<dbReference type="GO" id="GO:0005689">
    <property type="term" value="C:U12-type spliceosomal complex"/>
    <property type="evidence" value="ECO:0007669"/>
    <property type="project" value="TreeGrafter"/>
</dbReference>
<dbReference type="OrthoDB" id="72819at2759"/>
<feature type="domain" description="SNRNP25 ubiquitin-like" evidence="1">
    <location>
        <begin position="76"/>
        <end position="167"/>
    </location>
</feature>
<dbReference type="InterPro" id="IPR039690">
    <property type="entry name" value="SNRNP25"/>
</dbReference>
<dbReference type="CDD" id="cd17058">
    <property type="entry name" value="Ubl_SNRNP25"/>
    <property type="match status" value="1"/>
</dbReference>
<name>A0A9N9SA03_PHACE</name>
<reference evidence="2" key="1">
    <citation type="submission" date="2022-01" db="EMBL/GenBank/DDBJ databases">
        <authorList>
            <person name="King R."/>
        </authorList>
    </citation>
    <scope>NUCLEOTIDE SEQUENCE</scope>
</reference>
<gene>
    <name evidence="2" type="ORF">PHAECO_LOCUS2243</name>
</gene>
<keyword evidence="3" id="KW-1185">Reference proteome</keyword>
<proteinExistence type="predicted"/>
<dbReference type="AlphaFoldDB" id="A0A9N9SA03"/>
<sequence>MVKFLKCQCMDETAEQDTETSLDEEIAKLSHEDLLEITQSSLRRLITADPLLKDLPVDVTVEEVLAQIAVAQGQSITVVVTRYSESPLNVVISQRGTTVLDLKKAIKRSFTLRQQRQRIKTKISWRYVWRTFHLQNVQNGQVMRDDKKEVSEYGIANKSEIRFVKRLRKESSHSLRHAD</sequence>
<evidence type="ECO:0000259" key="1">
    <source>
        <dbReference type="Pfam" id="PF18036"/>
    </source>
</evidence>
<reference evidence="2" key="2">
    <citation type="submission" date="2022-10" db="EMBL/GenBank/DDBJ databases">
        <authorList>
            <consortium name="ENA_rothamsted_submissions"/>
            <consortium name="culmorum"/>
            <person name="King R."/>
        </authorList>
    </citation>
    <scope>NUCLEOTIDE SEQUENCE</scope>
</reference>
<evidence type="ECO:0000313" key="2">
    <source>
        <dbReference type="EMBL" id="CAG9815220.1"/>
    </source>
</evidence>
<protein>
    <recommendedName>
        <fullName evidence="1">SNRNP25 ubiquitin-like domain-containing protein</fullName>
    </recommendedName>
</protein>
<dbReference type="Pfam" id="PF18036">
    <property type="entry name" value="Ubiquitin_4"/>
    <property type="match status" value="1"/>
</dbReference>